<dbReference type="PANTHER" id="PTHR39185:SF1">
    <property type="entry name" value="SWARMING MOTILITY PROTEIN SWRD"/>
    <property type="match status" value="1"/>
</dbReference>
<keyword evidence="2" id="KW-1185">Reference proteome</keyword>
<sequence>MIAVTRLNGSTLHINALLIETIEETPDTLLTLTTGKKLIVVEKAAEVISSMQHYLRSIGVNVATIKSGQTEGPST</sequence>
<accession>A0ABV6JGI4</accession>
<proteinExistence type="predicted"/>
<keyword evidence="1" id="KW-0969">Cilium</keyword>
<comment type="caution">
    <text evidence="1">The sequence shown here is derived from an EMBL/GenBank/DDBJ whole genome shotgun (WGS) entry which is preliminary data.</text>
</comment>
<gene>
    <name evidence="1" type="ORF">ACFFJ8_27205</name>
</gene>
<dbReference type="EMBL" id="JBHLVF010000041">
    <property type="protein sequence ID" value="MFC0395040.1"/>
    <property type="molecule type" value="Genomic_DNA"/>
</dbReference>
<keyword evidence="1" id="KW-0282">Flagellum</keyword>
<dbReference type="InterPro" id="IPR009384">
    <property type="entry name" value="SwrD-like"/>
</dbReference>
<dbReference type="PANTHER" id="PTHR39185">
    <property type="entry name" value="SWARMING MOTILITY PROTEIN SWRD"/>
    <property type="match status" value="1"/>
</dbReference>
<organism evidence="1 2">
    <name type="scientific">Paenibacillus mendelii</name>
    <dbReference type="NCBI Taxonomy" id="206163"/>
    <lineage>
        <taxon>Bacteria</taxon>
        <taxon>Bacillati</taxon>
        <taxon>Bacillota</taxon>
        <taxon>Bacilli</taxon>
        <taxon>Bacillales</taxon>
        <taxon>Paenibacillaceae</taxon>
        <taxon>Paenibacillus</taxon>
    </lineage>
</organism>
<protein>
    <submittedName>
        <fullName evidence="1">Flagellar FlbD family protein</fullName>
    </submittedName>
</protein>
<dbReference type="Proteomes" id="UP001589818">
    <property type="component" value="Unassembled WGS sequence"/>
</dbReference>
<name>A0ABV6JGI4_9BACL</name>
<keyword evidence="1" id="KW-0966">Cell projection</keyword>
<dbReference type="Pfam" id="PF06289">
    <property type="entry name" value="FlbD"/>
    <property type="match status" value="1"/>
</dbReference>
<dbReference type="RefSeq" id="WP_204816181.1">
    <property type="nucleotide sequence ID" value="NZ_JANHOF010000001.1"/>
</dbReference>
<evidence type="ECO:0000313" key="2">
    <source>
        <dbReference type="Proteomes" id="UP001589818"/>
    </source>
</evidence>
<reference evidence="1 2" key="1">
    <citation type="submission" date="2024-09" db="EMBL/GenBank/DDBJ databases">
        <authorList>
            <person name="Sun Q."/>
            <person name="Mori K."/>
        </authorList>
    </citation>
    <scope>NUCLEOTIDE SEQUENCE [LARGE SCALE GENOMIC DNA]</scope>
    <source>
        <strain evidence="1 2">CCM 4839</strain>
    </source>
</reference>
<evidence type="ECO:0000313" key="1">
    <source>
        <dbReference type="EMBL" id="MFC0395040.1"/>
    </source>
</evidence>